<evidence type="ECO:0000313" key="4">
    <source>
        <dbReference type="EMBL" id="GAA2117902.1"/>
    </source>
</evidence>
<keyword evidence="5" id="KW-1185">Reference proteome</keyword>
<comment type="subcellular location">
    <subcellularLocation>
        <location evidence="1">Cell envelope</location>
    </subcellularLocation>
</comment>
<protein>
    <recommendedName>
        <fullName evidence="6">LppX_LprAFG lipoprotein</fullName>
    </recommendedName>
</protein>
<evidence type="ECO:0000256" key="3">
    <source>
        <dbReference type="ARBA" id="ARBA00022475"/>
    </source>
</evidence>
<reference evidence="4 5" key="1">
    <citation type="journal article" date="2019" name="Int. J. Syst. Evol. Microbiol.">
        <title>The Global Catalogue of Microorganisms (GCM) 10K type strain sequencing project: providing services to taxonomists for standard genome sequencing and annotation.</title>
        <authorList>
            <consortium name="The Broad Institute Genomics Platform"/>
            <consortium name="The Broad Institute Genome Sequencing Center for Infectious Disease"/>
            <person name="Wu L."/>
            <person name="Ma J."/>
        </authorList>
    </citation>
    <scope>NUCLEOTIDE SEQUENCE [LARGE SCALE GENOMIC DNA]</scope>
    <source>
        <strain evidence="4 5">JCM 16021</strain>
    </source>
</reference>
<evidence type="ECO:0000256" key="2">
    <source>
        <dbReference type="ARBA" id="ARBA00009194"/>
    </source>
</evidence>
<evidence type="ECO:0008006" key="6">
    <source>
        <dbReference type="Google" id="ProtNLM"/>
    </source>
</evidence>
<keyword evidence="3" id="KW-0472">Membrane</keyword>
<dbReference type="RefSeq" id="WP_344302477.1">
    <property type="nucleotide sequence ID" value="NZ_BAAAQQ010000002.1"/>
</dbReference>
<comment type="caution">
    <text evidence="4">The sequence shown here is derived from an EMBL/GenBank/DDBJ whole genome shotgun (WGS) entry which is preliminary data.</text>
</comment>
<organism evidence="4 5">
    <name type="scientific">Nocardioides bigeumensis</name>
    <dbReference type="NCBI Taxonomy" id="433657"/>
    <lineage>
        <taxon>Bacteria</taxon>
        <taxon>Bacillati</taxon>
        <taxon>Actinomycetota</taxon>
        <taxon>Actinomycetes</taxon>
        <taxon>Propionibacteriales</taxon>
        <taxon>Nocardioidaceae</taxon>
        <taxon>Nocardioides</taxon>
    </lineage>
</organism>
<proteinExistence type="inferred from homology"/>
<dbReference type="SUPFAM" id="SSF89392">
    <property type="entry name" value="Prokaryotic lipoproteins and lipoprotein localization factors"/>
    <property type="match status" value="1"/>
</dbReference>
<dbReference type="Gene3D" id="2.50.20.20">
    <property type="match status" value="1"/>
</dbReference>
<evidence type="ECO:0000313" key="5">
    <source>
        <dbReference type="Proteomes" id="UP001500575"/>
    </source>
</evidence>
<name>A0ABN2XWS8_9ACTN</name>
<gene>
    <name evidence="4" type="ORF">GCM10009843_09350</name>
</gene>
<comment type="similarity">
    <text evidence="2">Belongs to the LppX/LprAFG lipoprotein family.</text>
</comment>
<dbReference type="CDD" id="cd16334">
    <property type="entry name" value="LppX-like"/>
    <property type="match status" value="1"/>
</dbReference>
<evidence type="ECO:0000256" key="1">
    <source>
        <dbReference type="ARBA" id="ARBA00004196"/>
    </source>
</evidence>
<sequence>MTGTAVGSRATHRRLAGMCAAAILALTACSGGDDGGSGDDGPPPEEVLTAAKTTLDETTGLNIRLTTPGLPEGVTGVAGATGVVTNAPAFEGDIEVVLAGTTFKVPVVSVKGKVWAELPGTTVFQDIDPADYNAPDPAGFISGETGFPSLLPATTDVAEGKSVRGGEGNKEVLTTYTGTVPGDVMKNVIPSAAGDSFEATYQIANDEQLREATFVGVFYPDSEEMTYTVSFDDYGTEKAISKP</sequence>
<keyword evidence="3" id="KW-1003">Cell membrane</keyword>
<dbReference type="Proteomes" id="UP001500575">
    <property type="component" value="Unassembled WGS sequence"/>
</dbReference>
<dbReference type="InterPro" id="IPR009830">
    <property type="entry name" value="LppX/LprAFG"/>
</dbReference>
<accession>A0ABN2XWS8</accession>
<dbReference type="EMBL" id="BAAAQQ010000002">
    <property type="protein sequence ID" value="GAA2117902.1"/>
    <property type="molecule type" value="Genomic_DNA"/>
</dbReference>
<dbReference type="InterPro" id="IPR029046">
    <property type="entry name" value="LolA/LolB/LppX"/>
</dbReference>
<dbReference type="Pfam" id="PF07161">
    <property type="entry name" value="LppX_LprAFG"/>
    <property type="match status" value="1"/>
</dbReference>